<dbReference type="EMBL" id="RBKS01000001">
    <property type="protein sequence ID" value="RKR74977.1"/>
    <property type="molecule type" value="Genomic_DNA"/>
</dbReference>
<dbReference type="NCBIfam" id="TIGR04382">
    <property type="entry name" value="myo_inos_iolC_N"/>
    <property type="match status" value="1"/>
</dbReference>
<dbReference type="InterPro" id="IPR030830">
    <property type="entry name" value="Myo_inos_IolC"/>
</dbReference>
<keyword evidence="3" id="KW-0547">Nucleotide-binding</keyword>
<dbReference type="RefSeq" id="WP_121369826.1">
    <property type="nucleotide sequence ID" value="NZ_RBKS01000001.1"/>
</dbReference>
<dbReference type="SUPFAM" id="SSF53613">
    <property type="entry name" value="Ribokinase-like"/>
    <property type="match status" value="1"/>
</dbReference>
<proteinExistence type="inferred from homology"/>
<keyword evidence="8" id="KW-1185">Reference proteome</keyword>
<evidence type="ECO:0000313" key="8">
    <source>
        <dbReference type="Proteomes" id="UP000280008"/>
    </source>
</evidence>
<reference evidence="7 8" key="1">
    <citation type="submission" date="2018-10" db="EMBL/GenBank/DDBJ databases">
        <title>Sequencing the genomes of 1000 actinobacteria strains.</title>
        <authorList>
            <person name="Klenk H.-P."/>
        </authorList>
    </citation>
    <scope>NUCLEOTIDE SEQUENCE [LARGE SCALE GENOMIC DNA]</scope>
    <source>
        <strain evidence="7 8">DSM 17894</strain>
    </source>
</reference>
<dbReference type="CDD" id="cd01166">
    <property type="entry name" value="KdgK"/>
    <property type="match status" value="1"/>
</dbReference>
<evidence type="ECO:0000256" key="1">
    <source>
        <dbReference type="ARBA" id="ARBA00010688"/>
    </source>
</evidence>
<dbReference type="PRINTS" id="PR00990">
    <property type="entry name" value="RIBOKINASE"/>
</dbReference>
<keyword evidence="2" id="KW-0808">Transferase</keyword>
<comment type="similarity">
    <text evidence="1">Belongs to the carbohydrate kinase PfkB family.</text>
</comment>
<organism evidence="7 8">
    <name type="scientific">Frondihabitans australicus</name>
    <dbReference type="NCBI Taxonomy" id="386892"/>
    <lineage>
        <taxon>Bacteria</taxon>
        <taxon>Bacillati</taxon>
        <taxon>Actinomycetota</taxon>
        <taxon>Actinomycetes</taxon>
        <taxon>Micrococcales</taxon>
        <taxon>Microbacteriaceae</taxon>
        <taxon>Frondihabitans</taxon>
    </lineage>
</organism>
<gene>
    <name evidence="7" type="ORF">C8E83_2111</name>
</gene>
<dbReference type="InterPro" id="IPR002139">
    <property type="entry name" value="Ribo/fructo_kinase"/>
</dbReference>
<dbReference type="Pfam" id="PF00294">
    <property type="entry name" value="PfkB"/>
    <property type="match status" value="1"/>
</dbReference>
<keyword evidence="5" id="KW-0067">ATP-binding</keyword>
<evidence type="ECO:0000256" key="4">
    <source>
        <dbReference type="ARBA" id="ARBA00022777"/>
    </source>
</evidence>
<dbReference type="Gene3D" id="3.40.1190.20">
    <property type="match status" value="1"/>
</dbReference>
<dbReference type="InterPro" id="IPR029056">
    <property type="entry name" value="Ribokinase-like"/>
</dbReference>
<dbReference type="Proteomes" id="UP000280008">
    <property type="component" value="Unassembled WGS sequence"/>
</dbReference>
<evidence type="ECO:0000256" key="2">
    <source>
        <dbReference type="ARBA" id="ARBA00022679"/>
    </source>
</evidence>
<dbReference type="OrthoDB" id="9792663at2"/>
<dbReference type="GO" id="GO:0005524">
    <property type="term" value="F:ATP binding"/>
    <property type="evidence" value="ECO:0007669"/>
    <property type="project" value="UniProtKB-KW"/>
</dbReference>
<dbReference type="InterPro" id="IPR011611">
    <property type="entry name" value="PfkB_dom"/>
</dbReference>
<protein>
    <submittedName>
        <fullName evidence="7">5-dehydro-2-deoxygluconokinase</fullName>
    </submittedName>
</protein>
<dbReference type="Gene3D" id="2.20.150.10">
    <property type="entry name" value="putative 5-dehydro-2- deoxygluconokinase"/>
    <property type="match status" value="1"/>
</dbReference>
<name>A0A495IG40_9MICO</name>
<dbReference type="GO" id="GO:0016301">
    <property type="term" value="F:kinase activity"/>
    <property type="evidence" value="ECO:0007669"/>
    <property type="project" value="UniProtKB-KW"/>
</dbReference>
<evidence type="ECO:0000256" key="5">
    <source>
        <dbReference type="ARBA" id="ARBA00022840"/>
    </source>
</evidence>
<dbReference type="AlphaFoldDB" id="A0A495IG40"/>
<evidence type="ECO:0000259" key="6">
    <source>
        <dbReference type="Pfam" id="PF00294"/>
    </source>
</evidence>
<feature type="domain" description="Carbohydrate kinase PfkB" evidence="6">
    <location>
        <begin position="22"/>
        <end position="316"/>
    </location>
</feature>
<evidence type="ECO:0000256" key="3">
    <source>
        <dbReference type="ARBA" id="ARBA00022741"/>
    </source>
</evidence>
<sequence length="330" mass="35440">MTQSPIIDSAETSARDGFDVITMGRVGVDIYPQQSGLPLEQVESFSKSVGGSATNVAIAASRHGRETAVVTRTGADPFGRYVVQELDRLGVSTRFIDTVPGLNTPVTFCEIFPPDDFPLYFYRAPKAPDLMITAKSLDLAAIERAGIFWTTVTGLSEEPSRQAHHIAYEARGRRPLTILDLDYRPMFWASPEVASREVARALEHVTVAVGNREECEIAVGETDPHRAADALLERGVELAIVKQGPKGVLAKTADESIEVPAHLVDVINGLGSGDGFGGALCHGLLEGWSLDRVLRFANAAGGIVATRFECSTAMPTTAEVEAVLEEALHV</sequence>
<dbReference type="InterPro" id="IPR023314">
    <property type="entry name" value="Myo_inos_IolC-like_sf"/>
</dbReference>
<dbReference type="InterPro" id="IPR050306">
    <property type="entry name" value="PfkB_Carbo_kinase"/>
</dbReference>
<keyword evidence="4 7" id="KW-0418">Kinase</keyword>
<dbReference type="PANTHER" id="PTHR43085">
    <property type="entry name" value="HEXOKINASE FAMILY MEMBER"/>
    <property type="match status" value="1"/>
</dbReference>
<comment type="caution">
    <text evidence="7">The sequence shown here is derived from an EMBL/GenBank/DDBJ whole genome shotgun (WGS) entry which is preliminary data.</text>
</comment>
<evidence type="ECO:0000313" key="7">
    <source>
        <dbReference type="EMBL" id="RKR74977.1"/>
    </source>
</evidence>
<accession>A0A495IG40</accession>
<dbReference type="PANTHER" id="PTHR43085:SF49">
    <property type="entry name" value="5-DEHYDRO-2-DEOXYGLUCONOKINASE"/>
    <property type="match status" value="1"/>
</dbReference>